<dbReference type="Proteomes" id="UP000807469">
    <property type="component" value="Unassembled WGS sequence"/>
</dbReference>
<accession>A0A9P5YR74</accession>
<gene>
    <name evidence="1" type="ORF">BDN70DRAFT_363854</name>
</gene>
<dbReference type="AlphaFoldDB" id="A0A9P5YR74"/>
<organism evidence="1 2">
    <name type="scientific">Pholiota conissans</name>
    <dbReference type="NCBI Taxonomy" id="109636"/>
    <lineage>
        <taxon>Eukaryota</taxon>
        <taxon>Fungi</taxon>
        <taxon>Dikarya</taxon>
        <taxon>Basidiomycota</taxon>
        <taxon>Agaricomycotina</taxon>
        <taxon>Agaricomycetes</taxon>
        <taxon>Agaricomycetidae</taxon>
        <taxon>Agaricales</taxon>
        <taxon>Agaricineae</taxon>
        <taxon>Strophariaceae</taxon>
        <taxon>Pholiota</taxon>
    </lineage>
</organism>
<protein>
    <submittedName>
        <fullName evidence="1">Uncharacterized protein</fullName>
    </submittedName>
</protein>
<proteinExistence type="predicted"/>
<dbReference type="OrthoDB" id="3047760at2759"/>
<keyword evidence="2" id="KW-1185">Reference proteome</keyword>
<reference evidence="1" key="1">
    <citation type="submission" date="2020-11" db="EMBL/GenBank/DDBJ databases">
        <authorList>
            <consortium name="DOE Joint Genome Institute"/>
            <person name="Ahrendt S."/>
            <person name="Riley R."/>
            <person name="Andreopoulos W."/>
            <person name="Labutti K."/>
            <person name="Pangilinan J."/>
            <person name="Ruiz-Duenas F.J."/>
            <person name="Barrasa J.M."/>
            <person name="Sanchez-Garcia M."/>
            <person name="Camarero S."/>
            <person name="Miyauchi S."/>
            <person name="Serrano A."/>
            <person name="Linde D."/>
            <person name="Babiker R."/>
            <person name="Drula E."/>
            <person name="Ayuso-Fernandez I."/>
            <person name="Pacheco R."/>
            <person name="Padilla G."/>
            <person name="Ferreira P."/>
            <person name="Barriuso J."/>
            <person name="Kellner H."/>
            <person name="Castanera R."/>
            <person name="Alfaro M."/>
            <person name="Ramirez L."/>
            <person name="Pisabarro A.G."/>
            <person name="Kuo A."/>
            <person name="Tritt A."/>
            <person name="Lipzen A."/>
            <person name="He G."/>
            <person name="Yan M."/>
            <person name="Ng V."/>
            <person name="Cullen D."/>
            <person name="Martin F."/>
            <person name="Rosso M.-N."/>
            <person name="Henrissat B."/>
            <person name="Hibbett D."/>
            <person name="Martinez A.T."/>
            <person name="Grigoriev I.V."/>
        </authorList>
    </citation>
    <scope>NUCLEOTIDE SEQUENCE</scope>
    <source>
        <strain evidence="1">CIRM-BRFM 674</strain>
    </source>
</reference>
<evidence type="ECO:0000313" key="2">
    <source>
        <dbReference type="Proteomes" id="UP000807469"/>
    </source>
</evidence>
<dbReference type="EMBL" id="MU155426">
    <property type="protein sequence ID" value="KAF9473651.1"/>
    <property type="molecule type" value="Genomic_DNA"/>
</dbReference>
<evidence type="ECO:0000313" key="1">
    <source>
        <dbReference type="EMBL" id="KAF9473651.1"/>
    </source>
</evidence>
<name>A0A9P5YR74_9AGAR</name>
<comment type="caution">
    <text evidence="1">The sequence shown here is derived from an EMBL/GenBank/DDBJ whole genome shotgun (WGS) entry which is preliminary data.</text>
</comment>
<sequence>MEHAAPKLHPNEPSCSEDMIRSVNCRLQAMEGSHAASEFIPNSTTGTAGTSQHLNIIGSRLTRLEDAVQLHSAMICNSGAVARNNRTRTSYEPLRKTIPGDGFYKACAVTSGYAQCPRGSDNQRNSVIIGALPPEFESTSVQNLSARDIADLISFYNEDFGIVANDDDDMRRDKFVQFLTRF</sequence>